<evidence type="ECO:0000256" key="1">
    <source>
        <dbReference type="ARBA" id="ARBA00004389"/>
    </source>
</evidence>
<feature type="domain" description="Thioredoxin" evidence="9">
    <location>
        <begin position="146"/>
        <end position="283"/>
    </location>
</feature>
<feature type="domain" description="Thioredoxin" evidence="9">
    <location>
        <begin position="9"/>
        <end position="134"/>
    </location>
</feature>
<protein>
    <recommendedName>
        <fullName evidence="9">Thioredoxin domain-containing protein</fullName>
    </recommendedName>
</protein>
<dbReference type="HOGENOM" id="CLU_021868_1_1_1"/>
<name>J4G0R1_9APHY</name>
<keyword evidence="8" id="KW-0732">Signal</keyword>
<evidence type="ECO:0000256" key="5">
    <source>
        <dbReference type="ARBA" id="ARBA00045246"/>
    </source>
</evidence>
<reference evidence="10 11" key="1">
    <citation type="journal article" date="2012" name="Appl. Environ. Microbiol.">
        <title>Short-read sequencing for genomic analysis of the brown rot fungus Fibroporia radiculosa.</title>
        <authorList>
            <person name="Tang J.D."/>
            <person name="Perkins A.D."/>
            <person name="Sonstegard T.S."/>
            <person name="Schroeder S.G."/>
            <person name="Burgess S.C."/>
            <person name="Diehl S.V."/>
        </authorList>
    </citation>
    <scope>NUCLEOTIDE SEQUENCE [LARGE SCALE GENOMIC DNA]</scope>
    <source>
        <strain evidence="10 11">TFFH 294</strain>
    </source>
</reference>
<dbReference type="OrthoDB" id="72053at2759"/>
<dbReference type="PROSITE" id="PS51352">
    <property type="entry name" value="THIOREDOXIN_2"/>
    <property type="match status" value="2"/>
</dbReference>
<evidence type="ECO:0000259" key="9">
    <source>
        <dbReference type="PROSITE" id="PS51352"/>
    </source>
</evidence>
<feature type="transmembrane region" description="Helical" evidence="7">
    <location>
        <begin position="542"/>
        <end position="561"/>
    </location>
</feature>
<evidence type="ECO:0000256" key="2">
    <source>
        <dbReference type="ARBA" id="ARBA00022692"/>
    </source>
</evidence>
<keyword evidence="2 7" id="KW-0812">Transmembrane</keyword>
<dbReference type="GeneID" id="24093914"/>
<dbReference type="InterPro" id="IPR036249">
    <property type="entry name" value="Thioredoxin-like_sf"/>
</dbReference>
<feature type="region of interest" description="Disordered" evidence="6">
    <location>
        <begin position="133"/>
        <end position="173"/>
    </location>
</feature>
<evidence type="ECO:0000256" key="3">
    <source>
        <dbReference type="ARBA" id="ARBA00022989"/>
    </source>
</evidence>
<dbReference type="CDD" id="cd02961">
    <property type="entry name" value="PDI_a_family"/>
    <property type="match status" value="2"/>
</dbReference>
<feature type="compositionally biased region" description="Basic and acidic residues" evidence="6">
    <location>
        <begin position="154"/>
        <end position="173"/>
    </location>
</feature>
<dbReference type="InParanoid" id="J4G0R1"/>
<dbReference type="Pfam" id="PF13848">
    <property type="entry name" value="Thioredoxin_6"/>
    <property type="match status" value="1"/>
</dbReference>
<dbReference type="PANTHER" id="PTHR46426">
    <property type="entry name" value="PROTEIN DISULFIDE-ISOMERASE TMX3"/>
    <property type="match status" value="1"/>
</dbReference>
<organism evidence="10 11">
    <name type="scientific">Fibroporia radiculosa</name>
    <dbReference type="NCBI Taxonomy" id="599839"/>
    <lineage>
        <taxon>Eukaryota</taxon>
        <taxon>Fungi</taxon>
        <taxon>Dikarya</taxon>
        <taxon>Basidiomycota</taxon>
        <taxon>Agaricomycotina</taxon>
        <taxon>Agaricomycetes</taxon>
        <taxon>Polyporales</taxon>
        <taxon>Fibroporiaceae</taxon>
        <taxon>Fibroporia</taxon>
    </lineage>
</organism>
<feature type="chain" id="PRO_5003778024" description="Thioredoxin domain-containing protein" evidence="8">
    <location>
        <begin position="21"/>
        <end position="584"/>
    </location>
</feature>
<dbReference type="InterPro" id="IPR052250">
    <property type="entry name" value="PDI_TMX3"/>
</dbReference>
<dbReference type="STRING" id="599839.J4G0R1"/>
<dbReference type="PROSITE" id="PS00194">
    <property type="entry name" value="THIOREDOXIN_1"/>
    <property type="match status" value="1"/>
</dbReference>
<evidence type="ECO:0000313" key="11">
    <source>
        <dbReference type="Proteomes" id="UP000006352"/>
    </source>
</evidence>
<accession>J4G0R1</accession>
<feature type="compositionally biased region" description="Pro residues" evidence="6">
    <location>
        <begin position="140"/>
        <end position="152"/>
    </location>
</feature>
<keyword evidence="3 7" id="KW-1133">Transmembrane helix</keyword>
<comment type="subcellular location">
    <subcellularLocation>
        <location evidence="1">Endoplasmic reticulum membrane</location>
        <topology evidence="1">Single-pass membrane protein</topology>
    </subcellularLocation>
</comment>
<dbReference type="RefSeq" id="XP_012178286.1">
    <property type="nucleotide sequence ID" value="XM_012322896.1"/>
</dbReference>
<dbReference type="EMBL" id="HE796910">
    <property type="protein sequence ID" value="CCL99003.1"/>
    <property type="molecule type" value="Genomic_DNA"/>
</dbReference>
<gene>
    <name evidence="10" type="ORF">FIBRA_01011</name>
</gene>
<dbReference type="PANTHER" id="PTHR46426:SF1">
    <property type="entry name" value="PROTEIN DISULFIDE-ISOMERASE TMX3"/>
    <property type="match status" value="1"/>
</dbReference>
<dbReference type="Proteomes" id="UP000006352">
    <property type="component" value="Unassembled WGS sequence"/>
</dbReference>
<dbReference type="GO" id="GO:0005789">
    <property type="term" value="C:endoplasmic reticulum membrane"/>
    <property type="evidence" value="ECO:0007669"/>
    <property type="project" value="UniProtKB-SubCell"/>
</dbReference>
<keyword evidence="11" id="KW-1185">Reference proteome</keyword>
<dbReference type="Gene3D" id="3.40.30.10">
    <property type="entry name" value="Glutaredoxin"/>
    <property type="match status" value="3"/>
</dbReference>
<dbReference type="AlphaFoldDB" id="J4G0R1"/>
<evidence type="ECO:0000256" key="6">
    <source>
        <dbReference type="SAM" id="MobiDB-lite"/>
    </source>
</evidence>
<feature type="signal peptide" evidence="8">
    <location>
        <begin position="1"/>
        <end position="20"/>
    </location>
</feature>
<keyword evidence="4 7" id="KW-0472">Membrane</keyword>
<evidence type="ECO:0000256" key="4">
    <source>
        <dbReference type="ARBA" id="ARBA00023136"/>
    </source>
</evidence>
<proteinExistence type="predicted"/>
<sequence length="584" mass="64900">MLARLPYTLLATALAVAVQALPVDSTELTVLTPDNFESTISEGVWFIEHFSPYCGHCRKFLPTWTQLVENNAKQADPGIRLAQVNCAINGDLCSKNGVDGYPQMNLYRNGQFVESYGDSREYELLTAYLSSHAEPTSKPKLPPTPTPEPAPIPHAEEPSQDGKYDPIPEPARDLNPRGAVLALTDKTFGDAIKEGTVFIKFYAPWCGHCKKLAPIWTQLAGKMQHKLTIAEVNCEAHDALCRNEGVTGFPMLVYYGPNGGGKTEYTGGRKLEQLKAFSEKVIGPAIQEVKYEDLPSIMSESPSLYLLLHPPSDSRTIREVLKASSVLFGSPPIYSSSSSFLYDYFSVQSNSAVILALKDHDDIPAAVYRITHSADENSALSSWLLRNRLPSSMELDADNFQEVMNAPHKPLVVLIATPKDQMGVVSSAVQKIARQWKDTKGDGAISFVWMDGEKWGKWLKSMYGIKADSLPRIVVANHARLVYYDKDQFGEDIQLTSTSIFSAIHGAAGGTIPYKHSENMVERMARYLNAKLTATETYVFSYPWRTAFFIFLGIAVIILVFKRLFAADSDSREYSHMRKADRLD</sequence>
<dbReference type="SUPFAM" id="SSF52833">
    <property type="entry name" value="Thioredoxin-like"/>
    <property type="match status" value="3"/>
</dbReference>
<dbReference type="FunCoup" id="J4G0R1">
    <property type="interactions" value="227"/>
</dbReference>
<comment type="function">
    <text evidence="5">Probable disulfide isomerase, which participates in the folding of proteins containing disulfide bonds. May act as a dithiol oxidase. Acts as a regulator of endoplasmic reticulum-mitochondria contact sites via its ability to regulate redox signals.</text>
</comment>
<evidence type="ECO:0000256" key="7">
    <source>
        <dbReference type="SAM" id="Phobius"/>
    </source>
</evidence>
<dbReference type="InterPro" id="IPR013766">
    <property type="entry name" value="Thioredoxin_domain"/>
</dbReference>
<dbReference type="Pfam" id="PF00085">
    <property type="entry name" value="Thioredoxin"/>
    <property type="match status" value="2"/>
</dbReference>
<evidence type="ECO:0000313" key="10">
    <source>
        <dbReference type="EMBL" id="CCL99003.1"/>
    </source>
</evidence>
<evidence type="ECO:0000256" key="8">
    <source>
        <dbReference type="SAM" id="SignalP"/>
    </source>
</evidence>
<dbReference type="InterPro" id="IPR017937">
    <property type="entry name" value="Thioredoxin_CS"/>
</dbReference>